<keyword evidence="2" id="KW-1185">Reference proteome</keyword>
<reference evidence="1" key="1">
    <citation type="submission" date="2020-07" db="EMBL/GenBank/DDBJ databases">
        <title>Complete genome sequence of Burkholderia cenocepacia myophage Mica.</title>
        <authorList>
            <person name="Garcia J.A."/>
            <person name="Yao G.W."/>
            <person name="Guadalupe Vizoso-Pinto M."/>
            <person name="Gonzalez C."/>
            <person name="Liu M.L."/>
            <person name="Gill J."/>
        </authorList>
    </citation>
    <scope>NUCLEOTIDE SEQUENCE</scope>
</reference>
<sequence length="57" mass="6936">MRTTEMHHRGEYVRHPGAFSLLMRNMLRFYNVWVLPGGARVRGHWSRTFRYLRGPNY</sequence>
<dbReference type="EMBL" id="MT701586">
    <property type="protein sequence ID" value="QPB08682.1"/>
    <property type="molecule type" value="Genomic_DNA"/>
</dbReference>
<protein>
    <submittedName>
        <fullName evidence="1">Uncharacterized protein</fullName>
    </submittedName>
</protein>
<dbReference type="Proteomes" id="UP000663491">
    <property type="component" value="Segment"/>
</dbReference>
<organism evidence="1 2">
    <name type="scientific">Burkholderia phage Mica</name>
    <dbReference type="NCBI Taxonomy" id="2767579"/>
    <lineage>
        <taxon>Viruses</taxon>
        <taxon>Duplodnaviria</taxon>
        <taxon>Heunggongvirae</taxon>
        <taxon>Uroviricota</taxon>
        <taxon>Caudoviricetes</taxon>
        <taxon>Micavirus</taxon>
        <taxon>Micavirus Mica</taxon>
    </lineage>
</organism>
<gene>
    <name evidence="1" type="ORF">CPT_Mica_070</name>
</gene>
<evidence type="ECO:0000313" key="1">
    <source>
        <dbReference type="EMBL" id="QPB08682.1"/>
    </source>
</evidence>
<proteinExistence type="predicted"/>
<evidence type="ECO:0000313" key="2">
    <source>
        <dbReference type="Proteomes" id="UP000663491"/>
    </source>
</evidence>
<accession>A0A873WI83</accession>
<name>A0A873WI83_9CAUD</name>